<evidence type="ECO:0000313" key="3">
    <source>
        <dbReference type="Proteomes" id="UP001597110"/>
    </source>
</evidence>
<organism evidence="2 3">
    <name type="scientific">Lysobacter brunescens</name>
    <dbReference type="NCBI Taxonomy" id="262323"/>
    <lineage>
        <taxon>Bacteria</taxon>
        <taxon>Pseudomonadati</taxon>
        <taxon>Pseudomonadota</taxon>
        <taxon>Gammaproteobacteria</taxon>
        <taxon>Lysobacterales</taxon>
        <taxon>Lysobacteraceae</taxon>
        <taxon>Lysobacter</taxon>
    </lineage>
</organism>
<gene>
    <name evidence="2" type="ORF">ACFQ0E_18450</name>
</gene>
<dbReference type="PANTHER" id="PTHR35585">
    <property type="entry name" value="HHE DOMAIN PROTEIN (AFU_ORTHOLOGUE AFUA_4G00730)"/>
    <property type="match status" value="1"/>
</dbReference>
<name>A0ABW2YM21_9GAMM</name>
<dbReference type="RefSeq" id="WP_386826376.1">
    <property type="nucleotide sequence ID" value="NZ_JBHTIF010000006.1"/>
</dbReference>
<dbReference type="Pfam" id="PF01814">
    <property type="entry name" value="Hemerythrin"/>
    <property type="match status" value="1"/>
</dbReference>
<dbReference type="Proteomes" id="UP001597110">
    <property type="component" value="Unassembled WGS sequence"/>
</dbReference>
<sequence>MPRNILKTLQNEHDALRELFAEINDTTDRAAKGRAQLLESIEANLLPHAKWEEAVFYPAFAERANRDGLKAHAEAVLEHHAVEDVVMPEVHAAATNTPEFAGRVKVFGELIDHHAKEEESTLFKMARKLFTSEELAAFDEQYEEWKNSSAASLVIAGEKGKTQVKSAIKSLTS</sequence>
<proteinExistence type="predicted"/>
<dbReference type="InterPro" id="IPR012312">
    <property type="entry name" value="Hemerythrin-like"/>
</dbReference>
<feature type="domain" description="Hemerythrin-like" evidence="1">
    <location>
        <begin position="5"/>
        <end position="126"/>
    </location>
</feature>
<reference evidence="3" key="1">
    <citation type="journal article" date="2019" name="Int. J. Syst. Evol. Microbiol.">
        <title>The Global Catalogue of Microorganisms (GCM) 10K type strain sequencing project: providing services to taxonomists for standard genome sequencing and annotation.</title>
        <authorList>
            <consortium name="The Broad Institute Genomics Platform"/>
            <consortium name="The Broad Institute Genome Sequencing Center for Infectious Disease"/>
            <person name="Wu L."/>
            <person name="Ma J."/>
        </authorList>
    </citation>
    <scope>NUCLEOTIDE SEQUENCE [LARGE SCALE GENOMIC DNA]</scope>
    <source>
        <strain evidence="3">CCUG 55585</strain>
    </source>
</reference>
<evidence type="ECO:0000313" key="2">
    <source>
        <dbReference type="EMBL" id="MFD0727579.1"/>
    </source>
</evidence>
<keyword evidence="3" id="KW-1185">Reference proteome</keyword>
<dbReference type="EMBL" id="JBHTIF010000006">
    <property type="protein sequence ID" value="MFD0727579.1"/>
    <property type="molecule type" value="Genomic_DNA"/>
</dbReference>
<dbReference type="Gene3D" id="1.20.120.520">
    <property type="entry name" value="nmb1532 protein domain like"/>
    <property type="match status" value="1"/>
</dbReference>
<accession>A0ABW2YM21</accession>
<protein>
    <submittedName>
        <fullName evidence="2">Hemerythrin domain-containing protein</fullName>
    </submittedName>
</protein>
<comment type="caution">
    <text evidence="2">The sequence shown here is derived from an EMBL/GenBank/DDBJ whole genome shotgun (WGS) entry which is preliminary data.</text>
</comment>
<evidence type="ECO:0000259" key="1">
    <source>
        <dbReference type="Pfam" id="PF01814"/>
    </source>
</evidence>
<dbReference type="PANTHER" id="PTHR35585:SF1">
    <property type="entry name" value="HHE DOMAIN PROTEIN (AFU_ORTHOLOGUE AFUA_4G00730)"/>
    <property type="match status" value="1"/>
</dbReference>